<dbReference type="InterPro" id="IPR022764">
    <property type="entry name" value="Peptidase_S54_rhomboid_dom"/>
</dbReference>
<evidence type="ECO:0000256" key="4">
    <source>
        <dbReference type="ARBA" id="ARBA00023136"/>
    </source>
</evidence>
<evidence type="ECO:0000256" key="1">
    <source>
        <dbReference type="ARBA" id="ARBA00004141"/>
    </source>
</evidence>
<evidence type="ECO:0000256" key="3">
    <source>
        <dbReference type="ARBA" id="ARBA00022989"/>
    </source>
</evidence>
<dbReference type="PANTHER" id="PTHR43731">
    <property type="entry name" value="RHOMBOID PROTEASE"/>
    <property type="match status" value="1"/>
</dbReference>
<dbReference type="EMBL" id="CP010975">
    <property type="protein sequence ID" value="AKE52370.1"/>
    <property type="molecule type" value="Genomic_DNA"/>
</dbReference>
<dbReference type="InterPro" id="IPR050925">
    <property type="entry name" value="Rhomboid_protease_S54"/>
</dbReference>
<evidence type="ECO:0000256" key="5">
    <source>
        <dbReference type="SAM" id="Phobius"/>
    </source>
</evidence>
<dbReference type="Proteomes" id="UP000034071">
    <property type="component" value="Chromosome"/>
</dbReference>
<dbReference type="PANTHER" id="PTHR43731:SF16">
    <property type="entry name" value="RHOMBOSORTASE"/>
    <property type="match status" value="1"/>
</dbReference>
<dbReference type="SUPFAM" id="SSF144091">
    <property type="entry name" value="Rhomboid-like"/>
    <property type="match status" value="1"/>
</dbReference>
<keyword evidence="3 5" id="KW-1133">Transmembrane helix</keyword>
<accession>A0A0F6TQU0</accession>
<name>A0A0F6TQU0_9GAMM</name>
<feature type="transmembrane region" description="Helical" evidence="5">
    <location>
        <begin position="83"/>
        <end position="102"/>
    </location>
</feature>
<gene>
    <name evidence="7" type="ORF">TQ33_1421</name>
</gene>
<reference evidence="7 8" key="1">
    <citation type="submission" date="2015-02" db="EMBL/GenBank/DDBJ databases">
        <title>Complete genome sequence of Kangiella geojedonensis strain YCS-5T.</title>
        <authorList>
            <person name="Kim K.M."/>
        </authorList>
    </citation>
    <scope>NUCLEOTIDE SEQUENCE [LARGE SCALE GENOMIC DNA]</scope>
    <source>
        <strain evidence="7 8">YCS-5</strain>
    </source>
</reference>
<feature type="transmembrane region" description="Helical" evidence="5">
    <location>
        <begin position="108"/>
        <end position="129"/>
    </location>
</feature>
<protein>
    <submittedName>
        <fullName evidence="7">Rhomboid family protein</fullName>
    </submittedName>
</protein>
<evidence type="ECO:0000313" key="8">
    <source>
        <dbReference type="Proteomes" id="UP000034071"/>
    </source>
</evidence>
<feature type="transmembrane region" description="Helical" evidence="5">
    <location>
        <begin position="7"/>
        <end position="25"/>
    </location>
</feature>
<sequence length="207" mass="23255">MFNTLKKYAIPLILSHICIILIFALPKPDLWMAYDRRAISDGELWRFLTPNFVHLGVWHTTLNLAGLWFTMLLFINLLKNIDWLAWFAILFVGNIVGLHLWVPSLDHYVGMSGALYGLIAAAAIAEFRLGVKLSGLLLLIVGLKIFMPQLVGVETSYNEWLGGNVIEEAHIIGFIQGLILGLIWPKSRLSEPKSLKARSSMKVEGTK</sequence>
<keyword evidence="4 5" id="KW-0472">Membrane</keyword>
<proteinExistence type="predicted"/>
<evidence type="ECO:0000313" key="7">
    <source>
        <dbReference type="EMBL" id="AKE52370.1"/>
    </source>
</evidence>
<evidence type="ECO:0000256" key="2">
    <source>
        <dbReference type="ARBA" id="ARBA00022692"/>
    </source>
</evidence>
<keyword evidence="2 5" id="KW-0812">Transmembrane</keyword>
<dbReference type="STRING" id="914150.TQ33_1421"/>
<organism evidence="7 8">
    <name type="scientific">Kangiella geojedonensis</name>
    <dbReference type="NCBI Taxonomy" id="914150"/>
    <lineage>
        <taxon>Bacteria</taxon>
        <taxon>Pseudomonadati</taxon>
        <taxon>Pseudomonadota</taxon>
        <taxon>Gammaproteobacteria</taxon>
        <taxon>Kangiellales</taxon>
        <taxon>Kangiellaceae</taxon>
        <taxon>Kangiella</taxon>
    </lineage>
</organism>
<keyword evidence="8" id="KW-1185">Reference proteome</keyword>
<dbReference type="NCBIfam" id="TIGR03902">
    <property type="entry name" value="rhom_GG_sort"/>
    <property type="match status" value="1"/>
</dbReference>
<evidence type="ECO:0000259" key="6">
    <source>
        <dbReference type="Pfam" id="PF01694"/>
    </source>
</evidence>
<dbReference type="HOGENOM" id="CLU_108530_0_0_6"/>
<dbReference type="AlphaFoldDB" id="A0A0F6TQU0"/>
<dbReference type="GO" id="GO:0004252">
    <property type="term" value="F:serine-type endopeptidase activity"/>
    <property type="evidence" value="ECO:0007669"/>
    <property type="project" value="InterPro"/>
</dbReference>
<dbReference type="InterPro" id="IPR035952">
    <property type="entry name" value="Rhomboid-like_sf"/>
</dbReference>
<feature type="domain" description="Peptidase S54 rhomboid" evidence="6">
    <location>
        <begin position="42"/>
        <end position="183"/>
    </location>
</feature>
<dbReference type="OrthoDB" id="196054at2"/>
<dbReference type="KEGG" id="kge:TQ33_1421"/>
<dbReference type="RefSeq" id="WP_046561449.1">
    <property type="nucleotide sequence ID" value="NZ_CP010975.1"/>
</dbReference>
<dbReference type="Pfam" id="PF01694">
    <property type="entry name" value="Rhomboid"/>
    <property type="match status" value="1"/>
</dbReference>
<dbReference type="Gene3D" id="1.20.1540.10">
    <property type="entry name" value="Rhomboid-like"/>
    <property type="match status" value="1"/>
</dbReference>
<dbReference type="GO" id="GO:0016020">
    <property type="term" value="C:membrane"/>
    <property type="evidence" value="ECO:0007669"/>
    <property type="project" value="UniProtKB-SubCell"/>
</dbReference>
<feature type="transmembrane region" description="Helical" evidence="5">
    <location>
        <begin position="55"/>
        <end position="76"/>
    </location>
</feature>
<dbReference type="InterPro" id="IPR023826">
    <property type="entry name" value="Rhom-like_SP_proteobac"/>
</dbReference>
<comment type="subcellular location">
    <subcellularLocation>
        <location evidence="1">Membrane</location>
        <topology evidence="1">Multi-pass membrane protein</topology>
    </subcellularLocation>
</comment>